<evidence type="ECO:0000256" key="1">
    <source>
        <dbReference type="SAM" id="MobiDB-lite"/>
    </source>
</evidence>
<accession>A0ABN9YAC8</accession>
<proteinExistence type="predicted"/>
<evidence type="ECO:0000313" key="2">
    <source>
        <dbReference type="EMBL" id="CAK0909580.1"/>
    </source>
</evidence>
<evidence type="ECO:0000313" key="3">
    <source>
        <dbReference type="Proteomes" id="UP001189429"/>
    </source>
</evidence>
<organism evidence="2 3">
    <name type="scientific">Prorocentrum cordatum</name>
    <dbReference type="NCBI Taxonomy" id="2364126"/>
    <lineage>
        <taxon>Eukaryota</taxon>
        <taxon>Sar</taxon>
        <taxon>Alveolata</taxon>
        <taxon>Dinophyceae</taxon>
        <taxon>Prorocentrales</taxon>
        <taxon>Prorocentraceae</taxon>
        <taxon>Prorocentrum</taxon>
    </lineage>
</organism>
<dbReference type="Proteomes" id="UP001189429">
    <property type="component" value="Unassembled WGS sequence"/>
</dbReference>
<dbReference type="EMBL" id="CAUYUJ010022219">
    <property type="protein sequence ID" value="CAK0909580.1"/>
    <property type="molecule type" value="Genomic_DNA"/>
</dbReference>
<name>A0ABN9YAC8_9DINO</name>
<reference evidence="2" key="1">
    <citation type="submission" date="2023-10" db="EMBL/GenBank/DDBJ databases">
        <authorList>
            <person name="Chen Y."/>
            <person name="Shah S."/>
            <person name="Dougan E. K."/>
            <person name="Thang M."/>
            <person name="Chan C."/>
        </authorList>
    </citation>
    <scope>NUCLEOTIDE SEQUENCE [LARGE SCALE GENOMIC DNA]</scope>
</reference>
<comment type="caution">
    <text evidence="2">The sequence shown here is derived from an EMBL/GenBank/DDBJ whole genome shotgun (WGS) entry which is preliminary data.</text>
</comment>
<feature type="region of interest" description="Disordered" evidence="1">
    <location>
        <begin position="122"/>
        <end position="165"/>
    </location>
</feature>
<protein>
    <submittedName>
        <fullName evidence="2">Uncharacterized protein</fullName>
    </submittedName>
</protein>
<keyword evidence="3" id="KW-1185">Reference proteome</keyword>
<feature type="non-terminal residue" evidence="2">
    <location>
        <position position="243"/>
    </location>
</feature>
<sequence length="243" mass="25846">MPAESSLPPGSMGAVDCVHSAFVSSSRGSVFPAPSLLVHAARRKTLQARSVQSADGGLIRLVFLLPPLHFCLSALASTPLFCSSCFLLHAPTAKLGATCRWPVVPPRSWRWRVVDPTERISRRSPAPLPSPFLPSPQEGERQGGKIEGGMRGAAPWPTEGGGKSEEGFENELAAELAQGAGKFRPATRKEYLFSAHECEGCGMATSVVGCCALVCPAPRLAHTLHSAGKMNYWLGLVLGTFLQ</sequence>
<gene>
    <name evidence="2" type="ORF">PCOR1329_LOCUS83953</name>
</gene>